<dbReference type="CDD" id="cd11065">
    <property type="entry name" value="CYP64-like"/>
    <property type="match status" value="1"/>
</dbReference>
<dbReference type="AlphaFoldDB" id="A0A8H4QGB7"/>
<keyword evidence="6 10" id="KW-0560">Oxidoreductase</keyword>
<keyword evidence="13" id="KW-1185">Reference proteome</keyword>
<evidence type="ECO:0000256" key="11">
    <source>
        <dbReference type="SAM" id="Phobius"/>
    </source>
</evidence>
<dbReference type="InterPro" id="IPR001128">
    <property type="entry name" value="Cyt_P450"/>
</dbReference>
<evidence type="ECO:0000256" key="6">
    <source>
        <dbReference type="ARBA" id="ARBA00023002"/>
    </source>
</evidence>
<keyword evidence="5 9" id="KW-0479">Metal-binding</keyword>
<dbReference type="GO" id="GO:0016705">
    <property type="term" value="F:oxidoreductase activity, acting on paired donors, with incorporation or reduction of molecular oxygen"/>
    <property type="evidence" value="ECO:0007669"/>
    <property type="project" value="InterPro"/>
</dbReference>
<keyword evidence="11" id="KW-0472">Membrane</keyword>
<dbReference type="PRINTS" id="PR00385">
    <property type="entry name" value="P450"/>
</dbReference>
<gene>
    <name evidence="12" type="ORF">D9613_010679</name>
</gene>
<dbReference type="InterPro" id="IPR050364">
    <property type="entry name" value="Cytochrome_P450_fung"/>
</dbReference>
<name>A0A8H4QGB7_9AGAR</name>
<keyword evidence="4 9" id="KW-0349">Heme</keyword>
<accession>A0A8H4QGB7</accession>
<evidence type="ECO:0000256" key="9">
    <source>
        <dbReference type="PIRSR" id="PIRSR602401-1"/>
    </source>
</evidence>
<sequence>MAVLNALDIALVLLTAAVVYWILHSGRRPTSSLPKPPGPKPWPVIGNLLDMPRKQEWETFSEWATTYGDIVYVNVAGHPILILNTVEVVTDLLLERSMIYSDRPSLPLVDLLGHPEFNFTFMQYGKELQEHRKVFANGFKKSRLSDYYDTQYTTTISTLRNMRDDPVNHRNHFRLHAGQLIISATYGLKVESFMDPLIQQAEAALAALSFALSPVMWVVNPVPIFSALPTWLGGSNLARWKQDLYEIQYVPFNRTKQLMAAGSAPESFSSTLLQELDAKSDQEREEAETIIRDCATVAYGGASDTTVSVESSFLLAMLLYPQVQERAQKEIDSVVENDRLPTFEDRSKLPYITGIVKEALRWHSPAPQGIPHKLTRDDEYQGLLLPGGSLVMINVWHILQDPKTFKNPNEFRPERHLPEDPEFSAKIEQASRIVFGSGKRACPGQAFAEDALWLLFARFLAVFSVGRDPAGGSPTKPEFQSGSLSHPVPFKCDMRVRSATRSNLLDQE</sequence>
<keyword evidence="11" id="KW-1133">Transmembrane helix</keyword>
<dbReference type="Gene3D" id="1.10.630.10">
    <property type="entry name" value="Cytochrome P450"/>
    <property type="match status" value="1"/>
</dbReference>
<evidence type="ECO:0000256" key="1">
    <source>
        <dbReference type="ARBA" id="ARBA00001971"/>
    </source>
</evidence>
<dbReference type="Proteomes" id="UP000521872">
    <property type="component" value="Unassembled WGS sequence"/>
</dbReference>
<proteinExistence type="inferred from homology"/>
<dbReference type="InterPro" id="IPR036396">
    <property type="entry name" value="Cyt_P450_sf"/>
</dbReference>
<comment type="similarity">
    <text evidence="3 10">Belongs to the cytochrome P450 family.</text>
</comment>
<dbReference type="PROSITE" id="PS00086">
    <property type="entry name" value="CYTOCHROME_P450"/>
    <property type="match status" value="1"/>
</dbReference>
<evidence type="ECO:0000256" key="5">
    <source>
        <dbReference type="ARBA" id="ARBA00022723"/>
    </source>
</evidence>
<feature type="transmembrane region" description="Helical" evidence="11">
    <location>
        <begin position="6"/>
        <end position="23"/>
    </location>
</feature>
<dbReference type="GO" id="GO:0005506">
    <property type="term" value="F:iron ion binding"/>
    <property type="evidence" value="ECO:0007669"/>
    <property type="project" value="InterPro"/>
</dbReference>
<comment type="pathway">
    <text evidence="2">Secondary metabolite biosynthesis.</text>
</comment>
<feature type="binding site" description="axial binding residue" evidence="9">
    <location>
        <position position="442"/>
    </location>
    <ligand>
        <name>heme</name>
        <dbReference type="ChEBI" id="CHEBI:30413"/>
    </ligand>
    <ligandPart>
        <name>Fe</name>
        <dbReference type="ChEBI" id="CHEBI:18248"/>
    </ligandPart>
</feature>
<organism evidence="12 13">
    <name type="scientific">Agrocybe pediades</name>
    <dbReference type="NCBI Taxonomy" id="84607"/>
    <lineage>
        <taxon>Eukaryota</taxon>
        <taxon>Fungi</taxon>
        <taxon>Dikarya</taxon>
        <taxon>Basidiomycota</taxon>
        <taxon>Agaricomycotina</taxon>
        <taxon>Agaricomycetes</taxon>
        <taxon>Agaricomycetidae</taxon>
        <taxon>Agaricales</taxon>
        <taxon>Agaricineae</taxon>
        <taxon>Strophariaceae</taxon>
        <taxon>Agrocybe</taxon>
    </lineage>
</organism>
<comment type="caution">
    <text evidence="12">The sequence shown here is derived from an EMBL/GenBank/DDBJ whole genome shotgun (WGS) entry which is preliminary data.</text>
</comment>
<dbReference type="GO" id="GO:0004497">
    <property type="term" value="F:monooxygenase activity"/>
    <property type="evidence" value="ECO:0007669"/>
    <property type="project" value="UniProtKB-KW"/>
</dbReference>
<keyword evidence="11" id="KW-0812">Transmembrane</keyword>
<evidence type="ECO:0000256" key="8">
    <source>
        <dbReference type="ARBA" id="ARBA00023033"/>
    </source>
</evidence>
<evidence type="ECO:0000256" key="2">
    <source>
        <dbReference type="ARBA" id="ARBA00005179"/>
    </source>
</evidence>
<dbReference type="InterPro" id="IPR002401">
    <property type="entry name" value="Cyt_P450_E_grp-I"/>
</dbReference>
<keyword evidence="7 9" id="KW-0408">Iron</keyword>
<protein>
    <recommendedName>
        <fullName evidence="14">Cytochrome P450</fullName>
    </recommendedName>
</protein>
<dbReference type="Pfam" id="PF00067">
    <property type="entry name" value="p450"/>
    <property type="match status" value="1"/>
</dbReference>
<dbReference type="GO" id="GO:0020037">
    <property type="term" value="F:heme binding"/>
    <property type="evidence" value="ECO:0007669"/>
    <property type="project" value="InterPro"/>
</dbReference>
<evidence type="ECO:0000256" key="3">
    <source>
        <dbReference type="ARBA" id="ARBA00010617"/>
    </source>
</evidence>
<dbReference type="InterPro" id="IPR017972">
    <property type="entry name" value="Cyt_P450_CS"/>
</dbReference>
<evidence type="ECO:0000256" key="4">
    <source>
        <dbReference type="ARBA" id="ARBA00022617"/>
    </source>
</evidence>
<evidence type="ECO:0000313" key="13">
    <source>
        <dbReference type="Proteomes" id="UP000521872"/>
    </source>
</evidence>
<keyword evidence="8 10" id="KW-0503">Monooxygenase</keyword>
<dbReference type="EMBL" id="JAACJL010000059">
    <property type="protein sequence ID" value="KAF4610285.1"/>
    <property type="molecule type" value="Genomic_DNA"/>
</dbReference>
<evidence type="ECO:0000256" key="10">
    <source>
        <dbReference type="RuleBase" id="RU000461"/>
    </source>
</evidence>
<dbReference type="SUPFAM" id="SSF48264">
    <property type="entry name" value="Cytochrome P450"/>
    <property type="match status" value="1"/>
</dbReference>
<evidence type="ECO:0008006" key="14">
    <source>
        <dbReference type="Google" id="ProtNLM"/>
    </source>
</evidence>
<evidence type="ECO:0000313" key="12">
    <source>
        <dbReference type="EMBL" id="KAF4610285.1"/>
    </source>
</evidence>
<dbReference type="PANTHER" id="PTHR46300:SF7">
    <property type="entry name" value="P450, PUTATIVE (EUROFUNG)-RELATED"/>
    <property type="match status" value="1"/>
</dbReference>
<comment type="cofactor">
    <cofactor evidence="1 9">
        <name>heme</name>
        <dbReference type="ChEBI" id="CHEBI:30413"/>
    </cofactor>
</comment>
<dbReference type="PRINTS" id="PR00463">
    <property type="entry name" value="EP450I"/>
</dbReference>
<dbReference type="PANTHER" id="PTHR46300">
    <property type="entry name" value="P450, PUTATIVE (EUROFUNG)-RELATED-RELATED"/>
    <property type="match status" value="1"/>
</dbReference>
<evidence type="ECO:0000256" key="7">
    <source>
        <dbReference type="ARBA" id="ARBA00023004"/>
    </source>
</evidence>
<reference evidence="12 13" key="1">
    <citation type="submission" date="2019-12" db="EMBL/GenBank/DDBJ databases">
        <authorList>
            <person name="Floudas D."/>
            <person name="Bentzer J."/>
            <person name="Ahren D."/>
            <person name="Johansson T."/>
            <person name="Persson P."/>
            <person name="Tunlid A."/>
        </authorList>
    </citation>
    <scope>NUCLEOTIDE SEQUENCE [LARGE SCALE GENOMIC DNA]</scope>
    <source>
        <strain evidence="12 13">CBS 102.39</strain>
    </source>
</reference>